<evidence type="ECO:0000256" key="9">
    <source>
        <dbReference type="RuleBase" id="RU000394"/>
    </source>
</evidence>
<dbReference type="Pfam" id="PF00225">
    <property type="entry name" value="Kinesin"/>
    <property type="match status" value="1"/>
</dbReference>
<dbReference type="PROSITE" id="PS00411">
    <property type="entry name" value="KINESIN_MOTOR_1"/>
    <property type="match status" value="1"/>
</dbReference>
<evidence type="ECO:0000313" key="13">
    <source>
        <dbReference type="Proteomes" id="UP000708148"/>
    </source>
</evidence>
<dbReference type="GO" id="GO:0005524">
    <property type="term" value="F:ATP binding"/>
    <property type="evidence" value="ECO:0007669"/>
    <property type="project" value="UniProtKB-KW"/>
</dbReference>
<feature type="compositionally biased region" description="Polar residues" evidence="10">
    <location>
        <begin position="298"/>
        <end position="321"/>
    </location>
</feature>
<gene>
    <name evidence="12" type="ORF">OSTQU699_LOCUS7359</name>
</gene>
<organism evidence="12 13">
    <name type="scientific">Ostreobium quekettii</name>
    <dbReference type="NCBI Taxonomy" id="121088"/>
    <lineage>
        <taxon>Eukaryota</taxon>
        <taxon>Viridiplantae</taxon>
        <taxon>Chlorophyta</taxon>
        <taxon>core chlorophytes</taxon>
        <taxon>Ulvophyceae</taxon>
        <taxon>TCBD clade</taxon>
        <taxon>Bryopsidales</taxon>
        <taxon>Ostreobineae</taxon>
        <taxon>Ostreobiaceae</taxon>
        <taxon>Ostreobium</taxon>
    </lineage>
</organism>
<evidence type="ECO:0000256" key="4">
    <source>
        <dbReference type="ARBA" id="ARBA00022741"/>
    </source>
</evidence>
<dbReference type="PRINTS" id="PR00380">
    <property type="entry name" value="KINESINHEAVY"/>
</dbReference>
<keyword evidence="7" id="KW-0206">Cytoskeleton</keyword>
<accession>A0A8S1J4H6</accession>
<dbReference type="PROSITE" id="PS50067">
    <property type="entry name" value="KINESIN_MOTOR_2"/>
    <property type="match status" value="1"/>
</dbReference>
<dbReference type="AlphaFoldDB" id="A0A8S1J4H6"/>
<name>A0A8S1J4H6_9CHLO</name>
<evidence type="ECO:0000256" key="6">
    <source>
        <dbReference type="ARBA" id="ARBA00023175"/>
    </source>
</evidence>
<keyword evidence="5 9" id="KW-0067">ATP-binding</keyword>
<evidence type="ECO:0000256" key="7">
    <source>
        <dbReference type="ARBA" id="ARBA00023212"/>
    </source>
</evidence>
<dbReference type="InterPro" id="IPR036961">
    <property type="entry name" value="Kinesin_motor_dom_sf"/>
</dbReference>
<dbReference type="GO" id="GO:0007019">
    <property type="term" value="P:microtubule depolymerization"/>
    <property type="evidence" value="ECO:0007669"/>
    <property type="project" value="TreeGrafter"/>
</dbReference>
<feature type="domain" description="Kinesin motor" evidence="11">
    <location>
        <begin position="76"/>
        <end position="212"/>
    </location>
</feature>
<dbReference type="OrthoDB" id="3176171at2759"/>
<proteinExistence type="inferred from homology"/>
<dbReference type="InterPro" id="IPR027640">
    <property type="entry name" value="Kinesin-like_fam"/>
</dbReference>
<keyword evidence="4 9" id="KW-0547">Nucleotide-binding</keyword>
<evidence type="ECO:0000256" key="10">
    <source>
        <dbReference type="SAM" id="MobiDB-lite"/>
    </source>
</evidence>
<dbReference type="GO" id="GO:0008017">
    <property type="term" value="F:microtubule binding"/>
    <property type="evidence" value="ECO:0007669"/>
    <property type="project" value="InterPro"/>
</dbReference>
<dbReference type="InterPro" id="IPR027417">
    <property type="entry name" value="P-loop_NTPase"/>
</dbReference>
<dbReference type="GO" id="GO:0003777">
    <property type="term" value="F:microtubule motor activity"/>
    <property type="evidence" value="ECO:0007669"/>
    <property type="project" value="InterPro"/>
</dbReference>
<dbReference type="Gene3D" id="3.40.850.10">
    <property type="entry name" value="Kinesin motor domain"/>
    <property type="match status" value="1"/>
</dbReference>
<dbReference type="SMART" id="SM00129">
    <property type="entry name" value="KISc"/>
    <property type="match status" value="1"/>
</dbReference>
<dbReference type="EMBL" id="CAJHUC010001683">
    <property type="protein sequence ID" value="CAD7702002.1"/>
    <property type="molecule type" value="Genomic_DNA"/>
</dbReference>
<feature type="compositionally biased region" description="Basic and acidic residues" evidence="10">
    <location>
        <begin position="347"/>
        <end position="357"/>
    </location>
</feature>
<evidence type="ECO:0000313" key="12">
    <source>
        <dbReference type="EMBL" id="CAD7702002.1"/>
    </source>
</evidence>
<evidence type="ECO:0000256" key="3">
    <source>
        <dbReference type="ARBA" id="ARBA00022701"/>
    </source>
</evidence>
<comment type="caution">
    <text evidence="8">Lacks conserved residue(s) required for the propagation of feature annotation.</text>
</comment>
<evidence type="ECO:0000256" key="5">
    <source>
        <dbReference type="ARBA" id="ARBA00022840"/>
    </source>
</evidence>
<feature type="region of interest" description="Disordered" evidence="10">
    <location>
        <begin position="213"/>
        <end position="237"/>
    </location>
</feature>
<evidence type="ECO:0000256" key="8">
    <source>
        <dbReference type="PROSITE-ProRule" id="PRU00283"/>
    </source>
</evidence>
<dbReference type="PANTHER" id="PTHR47971">
    <property type="entry name" value="KINESIN-RELATED PROTEIN 6"/>
    <property type="match status" value="1"/>
</dbReference>
<feature type="compositionally biased region" description="Polar residues" evidence="10">
    <location>
        <begin position="220"/>
        <end position="229"/>
    </location>
</feature>
<evidence type="ECO:0000256" key="1">
    <source>
        <dbReference type="ARBA" id="ARBA00004245"/>
    </source>
</evidence>
<dbReference type="InterPro" id="IPR001752">
    <property type="entry name" value="Kinesin_motor_dom"/>
</dbReference>
<dbReference type="PANTHER" id="PTHR47971:SF8">
    <property type="entry name" value="KINESIN-LIKE PROTEIN"/>
    <property type="match status" value="1"/>
</dbReference>
<reference evidence="12" key="1">
    <citation type="submission" date="2020-12" db="EMBL/GenBank/DDBJ databases">
        <authorList>
            <person name="Iha C."/>
        </authorList>
    </citation>
    <scope>NUCLEOTIDE SEQUENCE</scope>
</reference>
<feature type="region of interest" description="Disordered" evidence="10">
    <location>
        <begin position="298"/>
        <end position="395"/>
    </location>
</feature>
<sequence length="500" mass="56070">MFANGKDYRVVVPRTDGRLVTTGRSLYCIVPTIVAQRRVRHCCHGDGTSLLGGVWLLKLVLDIQFRFGQVLMESIVAGSTGANADSSRSHAIMQFALKQCIDENKDKLIGKMSFIDLAGSERGADTFDNNRQTRMEGAEINKSLLALKECIRALDSDARHVPFRGSKLTAVLRDSFIGKEARTVMIANVSPNSMSVEHTLNTLRYADRVKELRKDKSDRTSSQVTPGSAQQLQQLQQQQQQILQQQQQKQRVPLAEPFMHTPERAPEAYNGYRGSSAAVASRNDAADGYRAGNSVASTANGYQQHSTPSGMASFDVDNSTYRDPVPPPQPPQQHRESRESSMYGSLYHRESTVHTRDTVGGQGQERENGGQPRENNPFVRESNDAGPQARENSQRMHDAELLSQRDELMNAILEDEEQLISSHRALIEESMEVVRKEMTLLSEVDQPGSAIDQYVEQMDAILNHKMDMIQQMCGRLDAFKQKLREEEVLSRTIGRRRLRP</sequence>
<comment type="similarity">
    <text evidence="8 9">Belongs to the TRAFAC class myosin-kinesin ATPase superfamily. Kinesin family.</text>
</comment>
<dbReference type="InterPro" id="IPR019821">
    <property type="entry name" value="Kinesin_motor_CS"/>
</dbReference>
<dbReference type="Proteomes" id="UP000708148">
    <property type="component" value="Unassembled WGS sequence"/>
</dbReference>
<comment type="subcellular location">
    <subcellularLocation>
        <location evidence="1">Cytoplasm</location>
        <location evidence="1">Cytoskeleton</location>
    </subcellularLocation>
</comment>
<dbReference type="GO" id="GO:0007018">
    <property type="term" value="P:microtubule-based movement"/>
    <property type="evidence" value="ECO:0007669"/>
    <property type="project" value="InterPro"/>
</dbReference>
<dbReference type="GO" id="GO:0005874">
    <property type="term" value="C:microtubule"/>
    <property type="evidence" value="ECO:0007669"/>
    <property type="project" value="UniProtKB-KW"/>
</dbReference>
<keyword evidence="2" id="KW-0963">Cytoplasm</keyword>
<keyword evidence="13" id="KW-1185">Reference proteome</keyword>
<comment type="caution">
    <text evidence="12">The sequence shown here is derived from an EMBL/GenBank/DDBJ whole genome shotgun (WGS) entry which is preliminary data.</text>
</comment>
<dbReference type="SUPFAM" id="SSF52540">
    <property type="entry name" value="P-loop containing nucleoside triphosphate hydrolases"/>
    <property type="match status" value="1"/>
</dbReference>
<evidence type="ECO:0000256" key="2">
    <source>
        <dbReference type="ARBA" id="ARBA00022490"/>
    </source>
</evidence>
<keyword evidence="3 9" id="KW-0493">Microtubule</keyword>
<keyword evidence="6 9" id="KW-0505">Motor protein</keyword>
<evidence type="ECO:0000259" key="11">
    <source>
        <dbReference type="PROSITE" id="PS50067"/>
    </source>
</evidence>
<protein>
    <recommendedName>
        <fullName evidence="9">Kinesin-like protein</fullName>
    </recommendedName>
</protein>